<feature type="region of interest" description="Disordered" evidence="1">
    <location>
        <begin position="104"/>
        <end position="155"/>
    </location>
</feature>
<organism evidence="2 3">
    <name type="scientific">Linum trigynum</name>
    <dbReference type="NCBI Taxonomy" id="586398"/>
    <lineage>
        <taxon>Eukaryota</taxon>
        <taxon>Viridiplantae</taxon>
        <taxon>Streptophyta</taxon>
        <taxon>Embryophyta</taxon>
        <taxon>Tracheophyta</taxon>
        <taxon>Spermatophyta</taxon>
        <taxon>Magnoliopsida</taxon>
        <taxon>eudicotyledons</taxon>
        <taxon>Gunneridae</taxon>
        <taxon>Pentapetalae</taxon>
        <taxon>rosids</taxon>
        <taxon>fabids</taxon>
        <taxon>Malpighiales</taxon>
        <taxon>Linaceae</taxon>
        <taxon>Linum</taxon>
    </lineage>
</organism>
<feature type="region of interest" description="Disordered" evidence="1">
    <location>
        <begin position="1"/>
        <end position="54"/>
    </location>
</feature>
<dbReference type="AlphaFoldDB" id="A0AAV2CHN0"/>
<feature type="compositionally biased region" description="Acidic residues" evidence="1">
    <location>
        <begin position="119"/>
        <end position="129"/>
    </location>
</feature>
<keyword evidence="3" id="KW-1185">Reference proteome</keyword>
<sequence>MWGDPVVEVGPKRDLGGRRKGQPNQIKPGMRGSDVGRNKKKERSVAAHSAPAAPSPTRLFWRKLILAESEDEMEPQVKEQGLANQAQTVAKGYMRRLVKAAIDPLPKGANDNHRKNYTEDEEDLLDPSSEDNAFRFEIKTRAPRKTTMPAPQRLKGRVQQVVVAFESGLHIKTGDDDQGNNAPASELVQGMKDWEEDNEGWEVGQLNEYGSNLVDPDFGSRKRPLSEVDGDLGDDPSSKKQFVEDDSDKVEVASQKWPQ</sequence>
<proteinExistence type="predicted"/>
<reference evidence="2 3" key="1">
    <citation type="submission" date="2024-04" db="EMBL/GenBank/DDBJ databases">
        <authorList>
            <person name="Fracassetti M."/>
        </authorList>
    </citation>
    <scope>NUCLEOTIDE SEQUENCE [LARGE SCALE GENOMIC DNA]</scope>
</reference>
<evidence type="ECO:0000313" key="2">
    <source>
        <dbReference type="EMBL" id="CAL1355927.1"/>
    </source>
</evidence>
<protein>
    <submittedName>
        <fullName evidence="2">Uncharacterized protein</fullName>
    </submittedName>
</protein>
<accession>A0AAV2CHN0</accession>
<dbReference type="EMBL" id="OZ034813">
    <property type="protein sequence ID" value="CAL1355927.1"/>
    <property type="molecule type" value="Genomic_DNA"/>
</dbReference>
<evidence type="ECO:0000313" key="3">
    <source>
        <dbReference type="Proteomes" id="UP001497516"/>
    </source>
</evidence>
<evidence type="ECO:0000256" key="1">
    <source>
        <dbReference type="SAM" id="MobiDB-lite"/>
    </source>
</evidence>
<dbReference type="Proteomes" id="UP001497516">
    <property type="component" value="Chromosome 1"/>
</dbReference>
<gene>
    <name evidence="2" type="ORF">LTRI10_LOCUS3658</name>
</gene>
<feature type="region of interest" description="Disordered" evidence="1">
    <location>
        <begin position="209"/>
        <end position="259"/>
    </location>
</feature>
<name>A0AAV2CHN0_9ROSI</name>